<gene>
    <name evidence="3" type="ORF">SAMN02745911_3681</name>
</gene>
<protein>
    <submittedName>
        <fullName evidence="3">Nucleoside-diphosphate-sugar epimerase</fullName>
    </submittedName>
</protein>
<evidence type="ECO:0000313" key="3">
    <source>
        <dbReference type="EMBL" id="SHJ91896.1"/>
    </source>
</evidence>
<dbReference type="Proteomes" id="UP000184290">
    <property type="component" value="Unassembled WGS sequence"/>
</dbReference>
<dbReference type="Gene3D" id="3.40.50.720">
    <property type="entry name" value="NAD(P)-binding Rossmann-like Domain"/>
    <property type="match status" value="1"/>
</dbReference>
<dbReference type="Pfam" id="PF01370">
    <property type="entry name" value="Epimerase"/>
    <property type="match status" value="1"/>
</dbReference>
<organism evidence="3 4">
    <name type="scientific">Aureimonas altamirensis DSM 21988</name>
    <dbReference type="NCBI Taxonomy" id="1121026"/>
    <lineage>
        <taxon>Bacteria</taxon>
        <taxon>Pseudomonadati</taxon>
        <taxon>Pseudomonadota</taxon>
        <taxon>Alphaproteobacteria</taxon>
        <taxon>Hyphomicrobiales</taxon>
        <taxon>Aurantimonadaceae</taxon>
        <taxon>Aureimonas</taxon>
    </lineage>
</organism>
<dbReference type="PANTHER" id="PTHR43574">
    <property type="entry name" value="EPIMERASE-RELATED"/>
    <property type="match status" value="1"/>
</dbReference>
<evidence type="ECO:0000259" key="2">
    <source>
        <dbReference type="Pfam" id="PF01370"/>
    </source>
</evidence>
<name>A0ABY1IQJ3_9HYPH</name>
<sequence length="308" mass="33010">MTGGVGAAEAAANDDSRSQPHRLFVFGHGYSAGRFAARLPTSGISGVTTRTPDKAAGLAAHGLKPFIFDGTAPGPGIDAALFRTTHLLMSIAPDGEAAGDAVLHWYRDEIAHGAPELCWIAYLSTVGVYGDHGGEWVDETTEPAPVSLRSRQRLAAEEGWRRLADDRGVPLAIVRLSGIYGPGRNAFVNLKSGTARRLVKPGQVFNRIHVDDIASALGFLMNRRADGIFNVTDNEPAPPQDVVALAAELAGVDAPPEQDFATAELGPMARSFYGENKRVSNKRLRDMGFAFEFPTYREGLLNLRDDAS</sequence>
<dbReference type="RefSeq" id="WP_143190296.1">
    <property type="nucleotide sequence ID" value="NZ_FQZC01000005.1"/>
</dbReference>
<evidence type="ECO:0000256" key="1">
    <source>
        <dbReference type="ARBA" id="ARBA00023027"/>
    </source>
</evidence>
<keyword evidence="1" id="KW-0520">NAD</keyword>
<keyword evidence="4" id="KW-1185">Reference proteome</keyword>
<proteinExistence type="predicted"/>
<comment type="caution">
    <text evidence="3">The sequence shown here is derived from an EMBL/GenBank/DDBJ whole genome shotgun (WGS) entry which is preliminary data.</text>
</comment>
<dbReference type="EMBL" id="FQZC01000005">
    <property type="protein sequence ID" value="SHJ91896.1"/>
    <property type="molecule type" value="Genomic_DNA"/>
</dbReference>
<feature type="domain" description="NAD-dependent epimerase/dehydratase" evidence="2">
    <location>
        <begin position="121"/>
        <end position="231"/>
    </location>
</feature>
<dbReference type="CDD" id="cd05266">
    <property type="entry name" value="SDR_a4"/>
    <property type="match status" value="1"/>
</dbReference>
<dbReference type="SUPFAM" id="SSF51735">
    <property type="entry name" value="NAD(P)-binding Rossmann-fold domains"/>
    <property type="match status" value="1"/>
</dbReference>
<accession>A0ABY1IQJ3</accession>
<dbReference type="InterPro" id="IPR036291">
    <property type="entry name" value="NAD(P)-bd_dom_sf"/>
</dbReference>
<reference evidence="3 4" key="1">
    <citation type="submission" date="2016-11" db="EMBL/GenBank/DDBJ databases">
        <authorList>
            <person name="Varghese N."/>
            <person name="Submissions S."/>
        </authorList>
    </citation>
    <scope>NUCLEOTIDE SEQUENCE [LARGE SCALE GENOMIC DNA]</scope>
    <source>
        <strain evidence="3 4">DSM 21988</strain>
    </source>
</reference>
<dbReference type="InterPro" id="IPR001509">
    <property type="entry name" value="Epimerase_deHydtase"/>
</dbReference>
<evidence type="ECO:0000313" key="4">
    <source>
        <dbReference type="Proteomes" id="UP000184290"/>
    </source>
</evidence>